<protein>
    <submittedName>
        <fullName evidence="2">Uncharacterized protein</fullName>
    </submittedName>
</protein>
<sequence>MMQNAKTKEKSRLVLRDGSHRFAQRACAHPATDGPAEYSVPRESSVPWPEFRTRSTSAVTDRFKRASLPKQSQNRVSRLFEFPPPEFDFSWKCQAGEDLPGERMRK</sequence>
<reference evidence="2 3" key="1">
    <citation type="submission" date="2017-03" db="EMBL/GenBank/DDBJ databases">
        <title>Genome of the blue death feigning beetle - Asbolus verrucosus.</title>
        <authorList>
            <person name="Rider S.D."/>
        </authorList>
    </citation>
    <scope>NUCLEOTIDE SEQUENCE [LARGE SCALE GENOMIC DNA]</scope>
    <source>
        <strain evidence="2">Butters</strain>
        <tissue evidence="2">Head and leg muscle</tissue>
    </source>
</reference>
<dbReference type="EMBL" id="QDEB01051235">
    <property type="protein sequence ID" value="RZC37587.1"/>
    <property type="molecule type" value="Genomic_DNA"/>
</dbReference>
<feature type="region of interest" description="Disordered" evidence="1">
    <location>
        <begin position="25"/>
        <end position="47"/>
    </location>
</feature>
<proteinExistence type="predicted"/>
<evidence type="ECO:0000313" key="2">
    <source>
        <dbReference type="EMBL" id="RZC37587.1"/>
    </source>
</evidence>
<keyword evidence="3" id="KW-1185">Reference proteome</keyword>
<evidence type="ECO:0000313" key="3">
    <source>
        <dbReference type="Proteomes" id="UP000292052"/>
    </source>
</evidence>
<name>A0A482VZ93_ASBVE</name>
<dbReference type="Proteomes" id="UP000292052">
    <property type="component" value="Unassembled WGS sequence"/>
</dbReference>
<gene>
    <name evidence="2" type="ORF">BDFB_011589</name>
</gene>
<organism evidence="2 3">
    <name type="scientific">Asbolus verrucosus</name>
    <name type="common">Desert ironclad beetle</name>
    <dbReference type="NCBI Taxonomy" id="1661398"/>
    <lineage>
        <taxon>Eukaryota</taxon>
        <taxon>Metazoa</taxon>
        <taxon>Ecdysozoa</taxon>
        <taxon>Arthropoda</taxon>
        <taxon>Hexapoda</taxon>
        <taxon>Insecta</taxon>
        <taxon>Pterygota</taxon>
        <taxon>Neoptera</taxon>
        <taxon>Endopterygota</taxon>
        <taxon>Coleoptera</taxon>
        <taxon>Polyphaga</taxon>
        <taxon>Cucujiformia</taxon>
        <taxon>Tenebrionidae</taxon>
        <taxon>Pimeliinae</taxon>
        <taxon>Asbolus</taxon>
    </lineage>
</organism>
<evidence type="ECO:0000256" key="1">
    <source>
        <dbReference type="SAM" id="MobiDB-lite"/>
    </source>
</evidence>
<comment type="caution">
    <text evidence="2">The sequence shown here is derived from an EMBL/GenBank/DDBJ whole genome shotgun (WGS) entry which is preliminary data.</text>
</comment>
<dbReference type="AlphaFoldDB" id="A0A482VZ93"/>
<accession>A0A482VZ93</accession>